<feature type="compositionally biased region" description="Low complexity" evidence="10">
    <location>
        <begin position="236"/>
        <end position="246"/>
    </location>
</feature>
<dbReference type="Gene3D" id="3.40.50.10050">
    <property type="entry name" value="Translation initiation factor IF- 2, domain 3"/>
    <property type="match status" value="1"/>
</dbReference>
<dbReference type="HAMAP" id="MF_00100_B">
    <property type="entry name" value="IF_2_B"/>
    <property type="match status" value="1"/>
</dbReference>
<keyword evidence="14" id="KW-1185">Reference proteome</keyword>
<dbReference type="PROSITE" id="PS01176">
    <property type="entry name" value="IF2"/>
    <property type="match status" value="1"/>
</dbReference>
<dbReference type="SUPFAM" id="SSF50447">
    <property type="entry name" value="Translation proteins"/>
    <property type="match status" value="2"/>
</dbReference>
<evidence type="ECO:0000256" key="8">
    <source>
        <dbReference type="HAMAP-Rule" id="MF_00100"/>
    </source>
</evidence>
<evidence type="ECO:0000313" key="13">
    <source>
        <dbReference type="EMBL" id="MCS5707852.1"/>
    </source>
</evidence>
<evidence type="ECO:0000256" key="2">
    <source>
        <dbReference type="ARBA" id="ARBA00020675"/>
    </source>
</evidence>
<name>A0A0Q9YMW1_9GAMM</name>
<comment type="function">
    <text evidence="8 9">One of the essential components for the initiation of protein synthesis. Protects formylmethionyl-tRNA from spontaneous hydrolysis and promotes its binding to the 30S ribosomal subunits. Also involved in the hydrolysis of GTP during the formation of the 70S ribosomal complex.</text>
</comment>
<feature type="binding site" evidence="8">
    <location>
        <begin position="382"/>
        <end position="389"/>
    </location>
    <ligand>
        <name>GTP</name>
        <dbReference type="ChEBI" id="CHEBI:37565"/>
    </ligand>
</feature>
<dbReference type="InterPro" id="IPR000795">
    <property type="entry name" value="T_Tr_GTP-bd_dom"/>
</dbReference>
<dbReference type="SUPFAM" id="SSF52156">
    <property type="entry name" value="Initiation factor IF2/eIF5b, domain 3"/>
    <property type="match status" value="1"/>
</dbReference>
<dbReference type="AlphaFoldDB" id="A0A0Q9YMW1"/>
<keyword evidence="4 8" id="KW-0396">Initiation factor</keyword>
<evidence type="ECO:0000256" key="7">
    <source>
        <dbReference type="ARBA" id="ARBA00023134"/>
    </source>
</evidence>
<dbReference type="SUPFAM" id="SSF46955">
    <property type="entry name" value="Putative DNA-binding domain"/>
    <property type="match status" value="1"/>
</dbReference>
<accession>A0A0Q9YMW1</accession>
<dbReference type="GO" id="GO:0003924">
    <property type="term" value="F:GTPase activity"/>
    <property type="evidence" value="ECO:0007669"/>
    <property type="project" value="UniProtKB-UniRule"/>
</dbReference>
<dbReference type="CDD" id="cd03692">
    <property type="entry name" value="mtIF2_IVc"/>
    <property type="match status" value="1"/>
</dbReference>
<dbReference type="PANTHER" id="PTHR43381:SF5">
    <property type="entry name" value="TR-TYPE G DOMAIN-CONTAINING PROTEIN"/>
    <property type="match status" value="1"/>
</dbReference>
<dbReference type="NCBIfam" id="TIGR00487">
    <property type="entry name" value="IF-2"/>
    <property type="match status" value="1"/>
</dbReference>
<reference evidence="12" key="1">
    <citation type="submission" date="2015-09" db="EMBL/GenBank/DDBJ databases">
        <title>Draft Genome Sequences of Two Novel Amoeba-resistant Intranuclear Bacteria, Candidatus Berkiella cookevillensis and Candidatus Berkiella aquae.</title>
        <authorList>
            <person name="Mehari Y.T."/>
            <person name="Arivett B.A."/>
            <person name="Farone A.L."/>
            <person name="Gunderson J.H."/>
            <person name="Farone M.B."/>
        </authorList>
    </citation>
    <scope>NUCLEOTIDE SEQUENCE [LARGE SCALE GENOMIC DNA]</scope>
    <source>
        <strain evidence="12">CC99</strain>
    </source>
</reference>
<dbReference type="GO" id="GO:0005829">
    <property type="term" value="C:cytosol"/>
    <property type="evidence" value="ECO:0007669"/>
    <property type="project" value="TreeGrafter"/>
</dbReference>
<dbReference type="InterPro" id="IPR006847">
    <property type="entry name" value="IF2_N"/>
</dbReference>
<dbReference type="FunFam" id="3.40.50.300:FF:000019">
    <property type="entry name" value="Translation initiation factor IF-2"/>
    <property type="match status" value="1"/>
</dbReference>
<dbReference type="FunFam" id="2.40.30.10:FF:000007">
    <property type="entry name" value="Translation initiation factor IF-2"/>
    <property type="match status" value="1"/>
</dbReference>
<dbReference type="GO" id="GO:0003743">
    <property type="term" value="F:translation initiation factor activity"/>
    <property type="evidence" value="ECO:0007669"/>
    <property type="project" value="UniProtKB-UniRule"/>
</dbReference>
<dbReference type="SMART" id="SM00173">
    <property type="entry name" value="RAS"/>
    <property type="match status" value="1"/>
</dbReference>
<dbReference type="InterPro" id="IPR009000">
    <property type="entry name" value="Transl_B-barrel_sf"/>
</dbReference>
<dbReference type="SUPFAM" id="SSF52540">
    <property type="entry name" value="P-loop containing nucleoside triphosphate hydrolases"/>
    <property type="match status" value="1"/>
</dbReference>
<dbReference type="Gene3D" id="2.40.30.10">
    <property type="entry name" value="Translation factors"/>
    <property type="match status" value="2"/>
</dbReference>
<dbReference type="InterPro" id="IPR053905">
    <property type="entry name" value="EF-G-like_DII"/>
</dbReference>
<evidence type="ECO:0000256" key="1">
    <source>
        <dbReference type="ARBA" id="ARBA00007733"/>
    </source>
</evidence>
<keyword evidence="6 8" id="KW-0648">Protein biosynthesis</keyword>
<evidence type="ECO:0000313" key="14">
    <source>
        <dbReference type="Proteomes" id="UP000051494"/>
    </source>
</evidence>
<gene>
    <name evidence="8 12" type="primary">infB</name>
    <name evidence="13" type="ORF">CC99x_002935</name>
    <name evidence="12" type="ORF">CC99x_01455</name>
</gene>
<dbReference type="FunFam" id="2.40.30.10:FF:000008">
    <property type="entry name" value="Translation initiation factor IF-2"/>
    <property type="match status" value="1"/>
</dbReference>
<dbReference type="EMBL" id="LKHV02000001">
    <property type="protein sequence ID" value="MCS5707852.1"/>
    <property type="molecule type" value="Genomic_DNA"/>
</dbReference>
<dbReference type="Pfam" id="PF22042">
    <property type="entry name" value="EF-G_D2"/>
    <property type="match status" value="1"/>
</dbReference>
<evidence type="ECO:0000256" key="5">
    <source>
        <dbReference type="ARBA" id="ARBA00022741"/>
    </source>
</evidence>
<dbReference type="PATRIC" id="fig|1590042.3.peg.1481"/>
<dbReference type="InterPro" id="IPR036925">
    <property type="entry name" value="TIF_IF2_dom3_sf"/>
</dbReference>
<dbReference type="CDD" id="cd03702">
    <property type="entry name" value="IF2_mtIF2_II"/>
    <property type="match status" value="1"/>
</dbReference>
<dbReference type="FunFam" id="3.40.50.10050:FF:000001">
    <property type="entry name" value="Translation initiation factor IF-2"/>
    <property type="match status" value="1"/>
</dbReference>
<reference evidence="13" key="3">
    <citation type="submission" date="2021-06" db="EMBL/GenBank/DDBJ databases">
        <title>Genomic Description and Analysis of Intracellular Bacteria, Candidatus Berkiella cookevillensis and Candidatus Berkiella aquae.</title>
        <authorList>
            <person name="Kidane D.T."/>
            <person name="Mehari Y.T."/>
            <person name="Rice F.C."/>
            <person name="Arivett B.A."/>
            <person name="Farone A.L."/>
            <person name="Berk S.G."/>
            <person name="Farone M.B."/>
        </authorList>
    </citation>
    <scope>NUCLEOTIDE SEQUENCE</scope>
    <source>
        <strain evidence="13">CC99</strain>
    </source>
</reference>
<dbReference type="Gene3D" id="3.40.50.300">
    <property type="entry name" value="P-loop containing nucleotide triphosphate hydrolases"/>
    <property type="match status" value="1"/>
</dbReference>
<sequence>MSEISVAQYAEKLKISPERLLEQLIAAGIECGQGLQHLVTDEQKQKLLEKLKMDHGDASTLQRGVTQFTVTREQVSALSVKRPGSTSAKTVTVVRKKRRQFIRRAQPLEEGGIQEEELDVSVEELPTEVAQELTEQADDAVPAIVAQESDVALDEPVVVSESAENTEAAVAAPVVSEETITASALADVEGAVAPADKAKPAVESKDKHDKKDKKDLKKKKDSKEEDFKNAAKKAKQPATKQQQPAPGGKKIRDVSVANSEEDFRGSKRRKKDKSKKQDLLSKHGFEKPTQPVIKDVVIPETITVSDLAQKMAVKAVEVIKVLMKMGIMATINQVIDQDTAVLICEEMGHKALLQNMDTVEDELNVVHEGEQLNRAPIVTIMGHVDHGKTSLLDYIRRTKVASGEAGGITQHIGAYSVNTERGMITFLDTPGHAAFSAMRARGAKCTDVVVLVVAADDGVKPQTIEAIQHAKAARVPMVVAINKVDKDGIDMDRVKTELSVQEVISEEWGGDYMFVPVSAKTGQGVEDLLEAILLQAEVLELTSIQNCPASGVVIESRLDKGKGSVATLLVQEGTLRKGDIIIAGSCYGRVRAMIGDTGKEIESAGPSTPVEVIGLSGAPQAGDEMTVVKDERKAREISLFRQGKYRETYLARQQASKLEGFMERMQEGVVQQLNIVLKADVQGSVEALAEVLQQLSTPQVTVNVVSKGVGGLNESDVNLAMASKGIIIGFNVRADSTARKTAEREGISIHYFSIIYDVIDSVKSAIHGLIGPIFREQIVGLAMVRDVFRSSKFGAIAGCMVVEGMITRNLPIRVLRNEIVIYEGQLESLRRFKEDVKEVRHGTECGIGVKNYNDVKPGDMIEVYEKVEVKPEI</sequence>
<dbReference type="InterPro" id="IPR009061">
    <property type="entry name" value="DNA-bd_dom_put_sf"/>
</dbReference>
<dbReference type="InterPro" id="IPR027417">
    <property type="entry name" value="P-loop_NTPase"/>
</dbReference>
<feature type="compositionally biased region" description="Basic and acidic residues" evidence="10">
    <location>
        <begin position="275"/>
        <end position="285"/>
    </location>
</feature>
<dbReference type="Pfam" id="PF11987">
    <property type="entry name" value="IF-2"/>
    <property type="match status" value="1"/>
</dbReference>
<dbReference type="InterPro" id="IPR023115">
    <property type="entry name" value="TIF_IF2_dom3"/>
</dbReference>
<feature type="compositionally biased region" description="Basic and acidic residues" evidence="10">
    <location>
        <begin position="196"/>
        <end position="215"/>
    </location>
</feature>
<dbReference type="Pfam" id="PF04760">
    <property type="entry name" value="IF2_N"/>
    <property type="match status" value="2"/>
</dbReference>
<dbReference type="Pfam" id="PF00009">
    <property type="entry name" value="GTP_EFTU"/>
    <property type="match status" value="1"/>
</dbReference>
<dbReference type="GO" id="GO:0005525">
    <property type="term" value="F:GTP binding"/>
    <property type="evidence" value="ECO:0007669"/>
    <property type="project" value="UniProtKB-KW"/>
</dbReference>
<feature type="region of interest" description="Disordered" evidence="10">
    <location>
        <begin position="194"/>
        <end position="285"/>
    </location>
</feature>
<dbReference type="OrthoDB" id="9811804at2"/>
<feature type="domain" description="Tr-type G" evidence="11">
    <location>
        <begin position="373"/>
        <end position="542"/>
    </location>
</feature>
<comment type="similarity">
    <text evidence="1 8 9">Belongs to the TRAFAC class translation factor GTPase superfamily. Classic translation factor GTPase family. IF-2 subfamily.</text>
</comment>
<dbReference type="Proteomes" id="UP000051494">
    <property type="component" value="Unassembled WGS sequence"/>
</dbReference>
<evidence type="ECO:0000256" key="9">
    <source>
        <dbReference type="RuleBase" id="RU000644"/>
    </source>
</evidence>
<evidence type="ECO:0000313" key="12">
    <source>
        <dbReference type="EMBL" id="KRG18570.1"/>
    </source>
</evidence>
<comment type="caution">
    <text evidence="12">The sequence shown here is derived from an EMBL/GenBank/DDBJ whole genome shotgun (WGS) entry which is preliminary data.</text>
</comment>
<keyword evidence="3 8" id="KW-0963">Cytoplasm</keyword>
<evidence type="ECO:0000256" key="3">
    <source>
        <dbReference type="ARBA" id="ARBA00022490"/>
    </source>
</evidence>
<dbReference type="Gene3D" id="3.30.56.50">
    <property type="entry name" value="Putative DNA-binding domain, N-terminal subdomain of bacterial translation initiation factor IF2"/>
    <property type="match status" value="1"/>
</dbReference>
<keyword evidence="7 8" id="KW-0342">GTP-binding</keyword>
<feature type="binding site" evidence="8">
    <location>
        <begin position="428"/>
        <end position="432"/>
    </location>
    <ligand>
        <name>GTP</name>
        <dbReference type="ChEBI" id="CHEBI:37565"/>
    </ligand>
</feature>
<dbReference type="PANTHER" id="PTHR43381">
    <property type="entry name" value="TRANSLATION INITIATION FACTOR IF-2-RELATED"/>
    <property type="match status" value="1"/>
</dbReference>
<dbReference type="STRING" id="437022.CC99x_01455"/>
<dbReference type="PROSITE" id="PS51722">
    <property type="entry name" value="G_TR_2"/>
    <property type="match status" value="1"/>
</dbReference>
<organism evidence="12">
    <name type="scientific">Candidatus Berkiella cookevillensis</name>
    <dbReference type="NCBI Taxonomy" id="437022"/>
    <lineage>
        <taxon>Bacteria</taxon>
        <taxon>Pseudomonadati</taxon>
        <taxon>Pseudomonadota</taxon>
        <taxon>Gammaproteobacteria</taxon>
        <taxon>Candidatus Berkiellales</taxon>
        <taxon>Candidatus Berkiellaceae</taxon>
        <taxon>Candidatus Berkiella</taxon>
    </lineage>
</organism>
<evidence type="ECO:0000256" key="4">
    <source>
        <dbReference type="ARBA" id="ARBA00022540"/>
    </source>
</evidence>
<feature type="region of interest" description="G-domain" evidence="8">
    <location>
        <begin position="376"/>
        <end position="524"/>
    </location>
</feature>
<evidence type="ECO:0000259" key="11">
    <source>
        <dbReference type="PROSITE" id="PS51722"/>
    </source>
</evidence>
<dbReference type="CDD" id="cd01887">
    <property type="entry name" value="IF2_eIF5B"/>
    <property type="match status" value="1"/>
</dbReference>
<reference evidence="13" key="2">
    <citation type="journal article" date="2016" name="Genome Announc.">
        <title>Draft Genome Sequences of Two Novel Amoeba-Resistant Intranuclear Bacteria, 'Candidatus Berkiella cookevillensis' and 'Candidatus Berkiella aquae'.</title>
        <authorList>
            <person name="Mehari Y.T."/>
            <person name="Arivett B.A."/>
            <person name="Farone A.L."/>
            <person name="Gunderson J.H."/>
            <person name="Farone M.B."/>
        </authorList>
    </citation>
    <scope>NUCLEOTIDE SEQUENCE</scope>
    <source>
        <strain evidence="13">CC99</strain>
    </source>
</reference>
<dbReference type="InterPro" id="IPR005225">
    <property type="entry name" value="Small_GTP-bd"/>
</dbReference>
<comment type="subcellular location">
    <subcellularLocation>
        <location evidence="8">Cytoplasm</location>
    </subcellularLocation>
</comment>
<proteinExistence type="inferred from homology"/>
<dbReference type="InterPro" id="IPR000178">
    <property type="entry name" value="TF_IF2_bacterial-like"/>
</dbReference>
<dbReference type="RefSeq" id="WP_057624553.1">
    <property type="nucleotide sequence ID" value="NZ_LKHV02000001.1"/>
</dbReference>
<dbReference type="InterPro" id="IPR044145">
    <property type="entry name" value="IF2_II"/>
</dbReference>
<feature type="binding site" evidence="8">
    <location>
        <begin position="482"/>
        <end position="485"/>
    </location>
    <ligand>
        <name>GTP</name>
        <dbReference type="ChEBI" id="CHEBI:37565"/>
    </ligand>
</feature>
<dbReference type="EMBL" id="LKHV01000006">
    <property type="protein sequence ID" value="KRG18570.1"/>
    <property type="molecule type" value="Genomic_DNA"/>
</dbReference>
<dbReference type="NCBIfam" id="TIGR00231">
    <property type="entry name" value="small_GTP"/>
    <property type="match status" value="1"/>
</dbReference>
<dbReference type="InterPro" id="IPR015760">
    <property type="entry name" value="TIF_IF2"/>
</dbReference>
<protein>
    <recommendedName>
        <fullName evidence="2 8">Translation initiation factor IF-2</fullName>
    </recommendedName>
</protein>
<evidence type="ECO:0000256" key="6">
    <source>
        <dbReference type="ARBA" id="ARBA00022917"/>
    </source>
</evidence>
<evidence type="ECO:0000256" key="10">
    <source>
        <dbReference type="SAM" id="MobiDB-lite"/>
    </source>
</evidence>
<keyword evidence="5 8" id="KW-0547">Nucleotide-binding</keyword>